<keyword evidence="6" id="KW-0814">Transposable element</keyword>
<dbReference type="PANTHER" id="PTHR33217">
    <property type="entry name" value="TRANSPOSASE FOR INSERTION SEQUENCE ELEMENT IS1081"/>
    <property type="match status" value="1"/>
</dbReference>
<keyword evidence="5 6" id="KW-0233">DNA recombination</keyword>
<dbReference type="InterPro" id="IPR001207">
    <property type="entry name" value="Transposase_mutator"/>
</dbReference>
<evidence type="ECO:0000256" key="1">
    <source>
        <dbReference type="ARBA" id="ARBA00002190"/>
    </source>
</evidence>
<dbReference type="NCBIfam" id="NF033543">
    <property type="entry name" value="transpos_IS256"/>
    <property type="match status" value="1"/>
</dbReference>
<proteinExistence type="inferred from homology"/>
<evidence type="ECO:0000256" key="4">
    <source>
        <dbReference type="ARBA" id="ARBA00023125"/>
    </source>
</evidence>
<dbReference type="GO" id="GO:0006313">
    <property type="term" value="P:DNA transposition"/>
    <property type="evidence" value="ECO:0007669"/>
    <property type="project" value="UniProtKB-UniRule"/>
</dbReference>
<keyword evidence="3 6" id="KW-0815">Transposition</keyword>
<comment type="similarity">
    <text evidence="2 6">Belongs to the transposase mutator family.</text>
</comment>
<name>A0A375J9D4_9BURK</name>
<evidence type="ECO:0000256" key="6">
    <source>
        <dbReference type="RuleBase" id="RU365089"/>
    </source>
</evidence>
<evidence type="ECO:0000256" key="5">
    <source>
        <dbReference type="ARBA" id="ARBA00023172"/>
    </source>
</evidence>
<evidence type="ECO:0000256" key="2">
    <source>
        <dbReference type="ARBA" id="ARBA00010961"/>
    </source>
</evidence>
<evidence type="ECO:0000313" key="8">
    <source>
        <dbReference type="Proteomes" id="UP000256805"/>
    </source>
</evidence>
<protein>
    <recommendedName>
        <fullName evidence="6">Mutator family transposase</fullName>
    </recommendedName>
</protein>
<keyword evidence="4 6" id="KW-0238">DNA-binding</keyword>
<organism evidence="7 8">
    <name type="scientific">Cupriavidus taiwanensis</name>
    <dbReference type="NCBI Taxonomy" id="164546"/>
    <lineage>
        <taxon>Bacteria</taxon>
        <taxon>Pseudomonadati</taxon>
        <taxon>Pseudomonadota</taxon>
        <taxon>Betaproteobacteria</taxon>
        <taxon>Burkholderiales</taxon>
        <taxon>Burkholderiaceae</taxon>
        <taxon>Cupriavidus</taxon>
    </lineage>
</organism>
<accession>A0A375J9D4</accession>
<dbReference type="PROSITE" id="PS01007">
    <property type="entry name" value="TRANSPOSASE_MUTATOR"/>
    <property type="match status" value="1"/>
</dbReference>
<dbReference type="EMBL" id="OVTA01000045">
    <property type="protein sequence ID" value="SPS01499.1"/>
    <property type="molecule type" value="Genomic_DNA"/>
</dbReference>
<dbReference type="GO" id="GO:0003677">
    <property type="term" value="F:DNA binding"/>
    <property type="evidence" value="ECO:0007669"/>
    <property type="project" value="UniProtKB-UniRule"/>
</dbReference>
<sequence length="193" mass="21907">MKVFNDLKTRGTQDILIAVTDGLKGMEQALAAVFPNTTLQTCIVHLIRNSLEYANWKERRAVAAALKPVYTAPTVEAALAELAAFENGERGRRYAPIGASWRRAWDQVIPFFTFAPAIRKIIYTTNAIESINAQLRKIIKTRGHFPSDEAATKLLWLALRNITVKWGSSTHDWKAAMNQFAILYEERFTHPYR</sequence>
<evidence type="ECO:0000256" key="3">
    <source>
        <dbReference type="ARBA" id="ARBA00022578"/>
    </source>
</evidence>
<dbReference type="GO" id="GO:0004803">
    <property type="term" value="F:transposase activity"/>
    <property type="evidence" value="ECO:0007669"/>
    <property type="project" value="UniProtKB-UniRule"/>
</dbReference>
<dbReference type="Pfam" id="PF00872">
    <property type="entry name" value="Transposase_mut"/>
    <property type="match status" value="1"/>
</dbReference>
<dbReference type="AlphaFoldDB" id="A0A375J9D4"/>
<gene>
    <name evidence="7" type="ORF">CBM2634_B40001</name>
</gene>
<evidence type="ECO:0000313" key="7">
    <source>
        <dbReference type="EMBL" id="SPS01499.1"/>
    </source>
</evidence>
<dbReference type="PANTHER" id="PTHR33217:SF8">
    <property type="entry name" value="MUTATOR FAMILY TRANSPOSASE"/>
    <property type="match status" value="1"/>
</dbReference>
<comment type="function">
    <text evidence="1 6">Required for the transposition of the insertion element.</text>
</comment>
<dbReference type="Proteomes" id="UP000256805">
    <property type="component" value="Unassembled WGS sequence"/>
</dbReference>
<reference evidence="7 8" key="1">
    <citation type="submission" date="2018-01" db="EMBL/GenBank/DDBJ databases">
        <authorList>
            <person name="Gaut B.S."/>
            <person name="Morton B.R."/>
            <person name="Clegg M.T."/>
            <person name="Duvall M.R."/>
        </authorList>
    </citation>
    <scope>NUCLEOTIDE SEQUENCE [LARGE SCALE GENOMIC DNA]</scope>
    <source>
        <strain evidence="7">Cupriavidus taiwanensis cmp 52</strain>
    </source>
</reference>